<comment type="function">
    <text evidence="1">Catalyzes the methylation of methanethiol (MeSH) to yield dimethylsulphide (DMS).</text>
</comment>
<comment type="catalytic activity">
    <reaction evidence="11">
        <text>methanethiol + S-adenosyl-L-methionine = dimethyl sulfide + S-adenosyl-L-homocysteine + H(+)</text>
        <dbReference type="Rhea" id="RHEA:50428"/>
        <dbReference type="ChEBI" id="CHEBI:15378"/>
        <dbReference type="ChEBI" id="CHEBI:16007"/>
        <dbReference type="ChEBI" id="CHEBI:17437"/>
        <dbReference type="ChEBI" id="CHEBI:57856"/>
        <dbReference type="ChEBI" id="CHEBI:59789"/>
        <dbReference type="EC" id="2.1.1.334"/>
    </reaction>
</comment>
<evidence type="ECO:0000256" key="9">
    <source>
        <dbReference type="ARBA" id="ARBA00022989"/>
    </source>
</evidence>
<evidence type="ECO:0000256" key="6">
    <source>
        <dbReference type="ARBA" id="ARBA00022679"/>
    </source>
</evidence>
<sequence>MKRSLILLYGVVCYAVFFATFLYAIGFIGNLWVPKTMDSARTTSVGTAVMIDLGLLALFALQHSVMARPAFKRVWTRIIPESAERSTYTLLSSLALILLFWLWSPIGGMVWNVQNEAARIALYAAYAFGWALLLYTTFLLNHFDLFGLRQVWLQFRGRTYTPLPFKTPSVYRWVRHPLYVAWLFTFWATPTMTVTHLLFALMTTAYILIAIQLEERDLVAALPEYEDYRKQVPMLVPRPGRQRGIDALSESAQRLQARGPG</sequence>
<keyword evidence="10 12" id="KW-0472">Membrane</keyword>
<evidence type="ECO:0000256" key="10">
    <source>
        <dbReference type="ARBA" id="ARBA00023136"/>
    </source>
</evidence>
<dbReference type="InterPro" id="IPR033580">
    <property type="entry name" value="Nurim-like"/>
</dbReference>
<keyword evidence="9 12" id="KW-1133">Transmembrane helix</keyword>
<dbReference type="EMBL" id="JAVDTT010000002">
    <property type="protein sequence ID" value="MDR6841383.1"/>
    <property type="molecule type" value="Genomic_DNA"/>
</dbReference>
<evidence type="ECO:0000256" key="1">
    <source>
        <dbReference type="ARBA" id="ARBA00002096"/>
    </source>
</evidence>
<keyword evidence="7" id="KW-0949">S-adenosyl-L-methionine</keyword>
<accession>A0ABU1RRH7</accession>
<evidence type="ECO:0000256" key="4">
    <source>
        <dbReference type="ARBA" id="ARBA00012149"/>
    </source>
</evidence>
<evidence type="ECO:0000313" key="14">
    <source>
        <dbReference type="Proteomes" id="UP001254759"/>
    </source>
</evidence>
<dbReference type="PANTHER" id="PTHR31040:SF1">
    <property type="entry name" value="NURIM"/>
    <property type="match status" value="1"/>
</dbReference>
<dbReference type="Gene3D" id="1.20.120.1630">
    <property type="match status" value="1"/>
</dbReference>
<comment type="similarity">
    <text evidence="3">Belongs to the nurim family.</text>
</comment>
<feature type="transmembrane region" description="Helical" evidence="12">
    <location>
        <begin position="45"/>
        <end position="65"/>
    </location>
</feature>
<keyword evidence="6" id="KW-0808">Transferase</keyword>
<gene>
    <name evidence="13" type="ORF">J2W94_001668</name>
</gene>
<dbReference type="PANTHER" id="PTHR31040">
    <property type="entry name" value="NURIM"/>
    <property type="match status" value="1"/>
</dbReference>
<evidence type="ECO:0000256" key="5">
    <source>
        <dbReference type="ARBA" id="ARBA00022603"/>
    </source>
</evidence>
<keyword evidence="5" id="KW-0489">Methyltransferase</keyword>
<feature type="transmembrane region" description="Helical" evidence="12">
    <location>
        <begin position="86"/>
        <end position="103"/>
    </location>
</feature>
<proteinExistence type="inferred from homology"/>
<dbReference type="EC" id="2.1.1.334" evidence="4"/>
<feature type="transmembrane region" description="Helical" evidence="12">
    <location>
        <begin position="7"/>
        <end position="33"/>
    </location>
</feature>
<evidence type="ECO:0000256" key="11">
    <source>
        <dbReference type="ARBA" id="ARBA00048134"/>
    </source>
</evidence>
<evidence type="ECO:0000256" key="8">
    <source>
        <dbReference type="ARBA" id="ARBA00022692"/>
    </source>
</evidence>
<organism evidence="13 14">
    <name type="scientific">Pseudoxanthomonas sacheonensis</name>
    <dbReference type="NCBI Taxonomy" id="443615"/>
    <lineage>
        <taxon>Bacteria</taxon>
        <taxon>Pseudomonadati</taxon>
        <taxon>Pseudomonadota</taxon>
        <taxon>Gammaproteobacteria</taxon>
        <taxon>Lysobacterales</taxon>
        <taxon>Lysobacteraceae</taxon>
        <taxon>Pseudoxanthomonas</taxon>
    </lineage>
</organism>
<dbReference type="InterPro" id="IPR054700">
    <property type="entry name" value="MddA"/>
</dbReference>
<dbReference type="NCBIfam" id="NF045656">
    <property type="entry name" value="MeththiolMtaseMddA"/>
    <property type="match status" value="1"/>
</dbReference>
<name>A0ABU1RRH7_9GAMM</name>
<comment type="caution">
    <text evidence="13">The sequence shown here is derived from an EMBL/GenBank/DDBJ whole genome shotgun (WGS) entry which is preliminary data.</text>
</comment>
<evidence type="ECO:0000256" key="12">
    <source>
        <dbReference type="SAM" id="Phobius"/>
    </source>
</evidence>
<keyword evidence="14" id="KW-1185">Reference proteome</keyword>
<comment type="subcellular location">
    <subcellularLocation>
        <location evidence="2">Membrane</location>
        <topology evidence="2">Multi-pass membrane protein</topology>
    </subcellularLocation>
</comment>
<evidence type="ECO:0000256" key="7">
    <source>
        <dbReference type="ARBA" id="ARBA00022691"/>
    </source>
</evidence>
<evidence type="ECO:0000256" key="3">
    <source>
        <dbReference type="ARBA" id="ARBA00010631"/>
    </source>
</evidence>
<dbReference type="Proteomes" id="UP001254759">
    <property type="component" value="Unassembled WGS sequence"/>
</dbReference>
<feature type="transmembrane region" description="Helical" evidence="12">
    <location>
        <begin position="123"/>
        <end position="148"/>
    </location>
</feature>
<evidence type="ECO:0000256" key="2">
    <source>
        <dbReference type="ARBA" id="ARBA00004141"/>
    </source>
</evidence>
<protein>
    <recommendedName>
        <fullName evidence="4">methanethiol S-methyltransferase</fullName>
        <ecNumber evidence="4">2.1.1.334</ecNumber>
    </recommendedName>
</protein>
<dbReference type="RefSeq" id="WP_310092095.1">
    <property type="nucleotide sequence ID" value="NZ_JAVDTT010000002.1"/>
</dbReference>
<keyword evidence="8 12" id="KW-0812">Transmembrane</keyword>
<reference evidence="13 14" key="1">
    <citation type="submission" date="2023-07" db="EMBL/GenBank/DDBJ databases">
        <title>Sorghum-associated microbial communities from plants grown in Nebraska, USA.</title>
        <authorList>
            <person name="Schachtman D."/>
        </authorList>
    </citation>
    <scope>NUCLEOTIDE SEQUENCE [LARGE SCALE GENOMIC DNA]</scope>
    <source>
        <strain evidence="13 14">BE107</strain>
    </source>
</reference>
<evidence type="ECO:0000313" key="13">
    <source>
        <dbReference type="EMBL" id="MDR6841383.1"/>
    </source>
</evidence>